<protein>
    <submittedName>
        <fullName evidence="1">Uncharacterized protein</fullName>
    </submittedName>
</protein>
<gene>
    <name evidence="1" type="ordered locus">VFMJ11_B0102</name>
</gene>
<evidence type="ECO:0000313" key="2">
    <source>
        <dbReference type="Proteomes" id="UP000001857"/>
    </source>
</evidence>
<sequence>MEFEQSLTRRQLAFDLQEPLLASSPRWEPESSLTMEDFVTKIESFHSQALEPRLLAAVENNNDPIFTVGDVTMQLEQQFDIANDIDMEHSMEMENMGM</sequence>
<proteinExistence type="predicted"/>
<evidence type="ECO:0000313" key="1">
    <source>
        <dbReference type="EMBL" id="ACH64702.1"/>
    </source>
</evidence>
<accession>B5EW45</accession>
<dbReference type="AlphaFoldDB" id="B5EW45"/>
<dbReference type="EMBL" id="CP001134">
    <property type="protein sequence ID" value="ACH64702.1"/>
    <property type="molecule type" value="Genomic_DNA"/>
</dbReference>
<dbReference type="KEGG" id="vfm:VFMJ11_B0102"/>
<reference evidence="1 2" key="2">
    <citation type="journal article" date="2009" name="Nature">
        <title>A single regulatory gene is sufficient to alter bacterial host range.</title>
        <authorList>
            <person name="Mandel M.J."/>
            <person name="Wollenberg M.S."/>
            <person name="Stabb E.V."/>
            <person name="Visick K.L."/>
            <person name="Ruby E.G."/>
        </authorList>
    </citation>
    <scope>NUCLEOTIDE SEQUENCE [LARGE SCALE GENOMIC DNA]</scope>
    <source>
        <strain evidence="1 2">MJ11</strain>
        <plasmid evidence="2">Plasmid pMJ100</plasmid>
    </source>
</reference>
<dbReference type="RefSeq" id="WP_012534485.1">
    <property type="nucleotide sequence ID" value="NC_011185.1"/>
</dbReference>
<name>B5EW45_ALIFM</name>
<geneLocation type="plasmid" evidence="1 2">
    <name>pMJ100</name>
</geneLocation>
<reference evidence="2" key="1">
    <citation type="submission" date="2008-08" db="EMBL/GenBank/DDBJ databases">
        <title>Complete sequence of Vibrio fischeri strain MJ11.</title>
        <authorList>
            <person name="Mandel M.J."/>
            <person name="Stabb E.V."/>
            <person name="Ruby E.G."/>
            <person name="Ferriera S."/>
            <person name="Johnson J."/>
            <person name="Kravitz S."/>
            <person name="Beeson K."/>
            <person name="Sutton G."/>
            <person name="Rogers Y.-H."/>
            <person name="Friedman R."/>
            <person name="Frazier M."/>
            <person name="Venter J.C."/>
        </authorList>
    </citation>
    <scope>NUCLEOTIDE SEQUENCE [LARGE SCALE GENOMIC DNA]</scope>
    <source>
        <strain evidence="2">MJ11</strain>
        <plasmid evidence="2">Plasmid pMJ100</plasmid>
    </source>
</reference>
<dbReference type="Proteomes" id="UP000001857">
    <property type="component" value="Plasmid pMJ100"/>
</dbReference>
<organism evidence="1 2">
    <name type="scientific">Aliivibrio fischeri (strain MJ11)</name>
    <name type="common">Vibrio fischeri</name>
    <dbReference type="NCBI Taxonomy" id="388396"/>
    <lineage>
        <taxon>Bacteria</taxon>
        <taxon>Pseudomonadati</taxon>
        <taxon>Pseudomonadota</taxon>
        <taxon>Gammaproteobacteria</taxon>
        <taxon>Vibrionales</taxon>
        <taxon>Vibrionaceae</taxon>
        <taxon>Aliivibrio</taxon>
    </lineage>
</organism>
<dbReference type="HOGENOM" id="CLU_2332848_0_0_6"/>
<keyword evidence="1" id="KW-0614">Plasmid</keyword>